<dbReference type="PANTHER" id="PTHR43031">
    <property type="entry name" value="FAD-DEPENDENT OXIDOREDUCTASE"/>
    <property type="match status" value="1"/>
</dbReference>
<dbReference type="EMBL" id="JACHXA010000004">
    <property type="protein sequence ID" value="MBB3065531.1"/>
    <property type="molecule type" value="Genomic_DNA"/>
</dbReference>
<protein>
    <submittedName>
        <fullName evidence="2">Adenylyltransferase/sulfurtransferase</fullName>
    </submittedName>
</protein>
<organism evidence="2 3">
    <name type="scientific">Limibacillus halophilus</name>
    <dbReference type="NCBI Taxonomy" id="1579333"/>
    <lineage>
        <taxon>Bacteria</taxon>
        <taxon>Pseudomonadati</taxon>
        <taxon>Pseudomonadota</taxon>
        <taxon>Alphaproteobacteria</taxon>
        <taxon>Rhodospirillales</taxon>
        <taxon>Rhodovibrionaceae</taxon>
        <taxon>Limibacillus</taxon>
    </lineage>
</organism>
<dbReference type="PROSITE" id="PS50206">
    <property type="entry name" value="RHODANESE_3"/>
    <property type="match status" value="1"/>
</dbReference>
<dbReference type="Proteomes" id="UP000581135">
    <property type="component" value="Unassembled WGS sequence"/>
</dbReference>
<dbReference type="SMART" id="SM00450">
    <property type="entry name" value="RHOD"/>
    <property type="match status" value="1"/>
</dbReference>
<dbReference type="InterPro" id="IPR036873">
    <property type="entry name" value="Rhodanese-like_dom_sf"/>
</dbReference>
<keyword evidence="3" id="KW-1185">Reference proteome</keyword>
<dbReference type="Gene3D" id="3.40.250.10">
    <property type="entry name" value="Rhodanese-like domain"/>
    <property type="match status" value="1"/>
</dbReference>
<comment type="caution">
    <text evidence="2">The sequence shown here is derived from an EMBL/GenBank/DDBJ whole genome shotgun (WGS) entry which is preliminary data.</text>
</comment>
<keyword evidence="2" id="KW-0808">Transferase</keyword>
<accession>A0A839SRW4</accession>
<dbReference type="RefSeq" id="WP_221205815.1">
    <property type="nucleotide sequence ID" value="NZ_JACHXA010000004.1"/>
</dbReference>
<proteinExistence type="predicted"/>
<name>A0A839SRW4_9PROT</name>
<dbReference type="InterPro" id="IPR001763">
    <property type="entry name" value="Rhodanese-like_dom"/>
</dbReference>
<dbReference type="InterPro" id="IPR050229">
    <property type="entry name" value="GlpE_sulfurtransferase"/>
</dbReference>
<evidence type="ECO:0000259" key="1">
    <source>
        <dbReference type="PROSITE" id="PS50206"/>
    </source>
</evidence>
<feature type="domain" description="Rhodanese" evidence="1">
    <location>
        <begin position="21"/>
        <end position="109"/>
    </location>
</feature>
<reference evidence="2 3" key="1">
    <citation type="submission" date="2020-08" db="EMBL/GenBank/DDBJ databases">
        <title>Genomic Encyclopedia of Type Strains, Phase III (KMG-III): the genomes of soil and plant-associated and newly described type strains.</title>
        <authorList>
            <person name="Whitman W."/>
        </authorList>
    </citation>
    <scope>NUCLEOTIDE SEQUENCE [LARGE SCALE GENOMIC DNA]</scope>
    <source>
        <strain evidence="2 3">CECT 8803</strain>
    </source>
</reference>
<dbReference type="PANTHER" id="PTHR43031:SF17">
    <property type="entry name" value="SULFURTRANSFERASE YTWF-RELATED"/>
    <property type="match status" value="1"/>
</dbReference>
<evidence type="ECO:0000313" key="2">
    <source>
        <dbReference type="EMBL" id="MBB3065531.1"/>
    </source>
</evidence>
<evidence type="ECO:0000313" key="3">
    <source>
        <dbReference type="Proteomes" id="UP000581135"/>
    </source>
</evidence>
<dbReference type="GO" id="GO:0016779">
    <property type="term" value="F:nucleotidyltransferase activity"/>
    <property type="evidence" value="ECO:0007669"/>
    <property type="project" value="UniProtKB-KW"/>
</dbReference>
<keyword evidence="2" id="KW-0548">Nucleotidyltransferase</keyword>
<dbReference type="AlphaFoldDB" id="A0A839SRW4"/>
<sequence length="111" mass="12604">MSVIDSPLEMEVEELRRRLASDDSLVVLDVREPWELEIVRLSGTLDIPMNHLIERIKEVPQDRPVAVLCRSGGRSMKVTQYLRQQGFSNVINVAGGILAWADRIDNTLAKY</sequence>
<dbReference type="Pfam" id="PF00581">
    <property type="entry name" value="Rhodanese"/>
    <property type="match status" value="1"/>
</dbReference>
<gene>
    <name evidence="2" type="ORF">FHR98_001818</name>
</gene>
<dbReference type="SUPFAM" id="SSF52821">
    <property type="entry name" value="Rhodanese/Cell cycle control phosphatase"/>
    <property type="match status" value="1"/>
</dbReference>